<organism evidence="3 4">
    <name type="scientific">Vespula maculifrons</name>
    <name type="common">Eastern yellow jacket</name>
    <name type="synonym">Wasp</name>
    <dbReference type="NCBI Taxonomy" id="7453"/>
    <lineage>
        <taxon>Eukaryota</taxon>
        <taxon>Metazoa</taxon>
        <taxon>Ecdysozoa</taxon>
        <taxon>Arthropoda</taxon>
        <taxon>Hexapoda</taxon>
        <taxon>Insecta</taxon>
        <taxon>Pterygota</taxon>
        <taxon>Neoptera</taxon>
        <taxon>Endopterygota</taxon>
        <taxon>Hymenoptera</taxon>
        <taxon>Apocrita</taxon>
        <taxon>Aculeata</taxon>
        <taxon>Vespoidea</taxon>
        <taxon>Vespidae</taxon>
        <taxon>Vespinae</taxon>
        <taxon>Vespula</taxon>
    </lineage>
</organism>
<evidence type="ECO:0000313" key="4">
    <source>
        <dbReference type="Proteomes" id="UP001607303"/>
    </source>
</evidence>
<proteinExistence type="predicted"/>
<dbReference type="AlphaFoldDB" id="A0ABD2CJJ9"/>
<comment type="caution">
    <text evidence="3">The sequence shown here is derived from an EMBL/GenBank/DDBJ whole genome shotgun (WGS) entry which is preliminary data.</text>
</comment>
<feature type="region of interest" description="Disordered" evidence="1">
    <location>
        <begin position="70"/>
        <end position="95"/>
    </location>
</feature>
<sequence length="109" mass="12589">MEDAQLVRRVCSKCSTNGQNTTRLAVCFGMALVGLLILPLSLTKGKVEQWYQKRRSRCFSVLFLDKPNATSRGIQEEEEEQEQQQQQQQRRARGWRNCTRSLARALNES</sequence>
<accession>A0ABD2CJJ9</accession>
<name>A0ABD2CJJ9_VESMC</name>
<gene>
    <name evidence="3" type="ORF">V1477_007426</name>
</gene>
<keyword evidence="2" id="KW-0472">Membrane</keyword>
<keyword evidence="4" id="KW-1185">Reference proteome</keyword>
<keyword evidence="2" id="KW-0812">Transmembrane</keyword>
<protein>
    <submittedName>
        <fullName evidence="3">Uncharacterized protein</fullName>
    </submittedName>
</protein>
<keyword evidence="2" id="KW-1133">Transmembrane helix</keyword>
<reference evidence="3 4" key="1">
    <citation type="journal article" date="2024" name="Ann. Entomol. Soc. Am.">
        <title>Genomic analyses of the southern and eastern yellowjacket wasps (Hymenoptera: Vespidae) reveal evolutionary signatures of social life.</title>
        <authorList>
            <person name="Catto M.A."/>
            <person name="Caine P.B."/>
            <person name="Orr S.E."/>
            <person name="Hunt B.G."/>
            <person name="Goodisman M.A.D."/>
        </authorList>
    </citation>
    <scope>NUCLEOTIDE SEQUENCE [LARGE SCALE GENOMIC DNA]</scope>
    <source>
        <strain evidence="3">232</strain>
        <tissue evidence="3">Head and thorax</tissue>
    </source>
</reference>
<dbReference type="Proteomes" id="UP001607303">
    <property type="component" value="Unassembled WGS sequence"/>
</dbReference>
<dbReference type="EMBL" id="JAYRBN010000050">
    <property type="protein sequence ID" value="KAL2744884.1"/>
    <property type="molecule type" value="Genomic_DNA"/>
</dbReference>
<evidence type="ECO:0000256" key="2">
    <source>
        <dbReference type="SAM" id="Phobius"/>
    </source>
</evidence>
<feature type="transmembrane region" description="Helical" evidence="2">
    <location>
        <begin position="23"/>
        <end position="43"/>
    </location>
</feature>
<evidence type="ECO:0000256" key="1">
    <source>
        <dbReference type="SAM" id="MobiDB-lite"/>
    </source>
</evidence>
<evidence type="ECO:0000313" key="3">
    <source>
        <dbReference type="EMBL" id="KAL2744884.1"/>
    </source>
</evidence>